<proteinExistence type="predicted"/>
<reference evidence="1 2" key="1">
    <citation type="submission" date="2017-11" db="EMBL/GenBank/DDBJ databases">
        <title>De-novo sequencing of pomegranate (Punica granatum L.) genome.</title>
        <authorList>
            <person name="Akparov Z."/>
            <person name="Amiraslanov A."/>
            <person name="Hajiyeva S."/>
            <person name="Abbasov M."/>
            <person name="Kaur K."/>
            <person name="Hamwieh A."/>
            <person name="Solovyev V."/>
            <person name="Salamov A."/>
            <person name="Braich B."/>
            <person name="Kosarev P."/>
            <person name="Mahmoud A."/>
            <person name="Hajiyev E."/>
            <person name="Babayeva S."/>
            <person name="Izzatullayeva V."/>
            <person name="Mammadov A."/>
            <person name="Mammadov A."/>
            <person name="Sharifova S."/>
            <person name="Ojaghi J."/>
            <person name="Eynullazada K."/>
            <person name="Bayramov B."/>
            <person name="Abdulazimova A."/>
            <person name="Shahmuradov I."/>
        </authorList>
    </citation>
    <scope>NUCLEOTIDE SEQUENCE [LARGE SCALE GENOMIC DNA]</scope>
    <source>
        <strain evidence="2">cv. AG2017</strain>
        <tissue evidence="1">Leaf</tissue>
    </source>
</reference>
<evidence type="ECO:0008006" key="3">
    <source>
        <dbReference type="Google" id="ProtNLM"/>
    </source>
</evidence>
<protein>
    <recommendedName>
        <fullName evidence="3">Reverse transcriptase domain-containing protein</fullName>
    </recommendedName>
</protein>
<organism evidence="1 2">
    <name type="scientific">Punica granatum</name>
    <name type="common">Pomegranate</name>
    <dbReference type="NCBI Taxonomy" id="22663"/>
    <lineage>
        <taxon>Eukaryota</taxon>
        <taxon>Viridiplantae</taxon>
        <taxon>Streptophyta</taxon>
        <taxon>Embryophyta</taxon>
        <taxon>Tracheophyta</taxon>
        <taxon>Spermatophyta</taxon>
        <taxon>Magnoliopsida</taxon>
        <taxon>eudicotyledons</taxon>
        <taxon>Gunneridae</taxon>
        <taxon>Pentapetalae</taxon>
        <taxon>rosids</taxon>
        <taxon>malvids</taxon>
        <taxon>Myrtales</taxon>
        <taxon>Lythraceae</taxon>
        <taxon>Punica</taxon>
    </lineage>
</organism>
<evidence type="ECO:0000313" key="2">
    <source>
        <dbReference type="Proteomes" id="UP000233551"/>
    </source>
</evidence>
<sequence length="157" mass="17208">LYGGGRPSPVTDCHRVRMVAASDRGIVRRSGPVKALLATVTPYSRLLPQGSEIAKETVGFYQKLLGTVDDGASGGSVEELQNVLGFKLNVDLQANLISKVTEVEIKETLWSMDEDKAPGPDGYRVHFFKTAWSTLSGDFIKAVLNFFNSYKLLKEVN</sequence>
<dbReference type="EMBL" id="PGOL01000868">
    <property type="protein sequence ID" value="PKI63787.1"/>
    <property type="molecule type" value="Genomic_DNA"/>
</dbReference>
<dbReference type="STRING" id="22663.A0A2I0K5G6"/>
<dbReference type="Proteomes" id="UP000233551">
    <property type="component" value="Unassembled WGS sequence"/>
</dbReference>
<evidence type="ECO:0000313" key="1">
    <source>
        <dbReference type="EMBL" id="PKI63787.1"/>
    </source>
</evidence>
<feature type="non-terminal residue" evidence="1">
    <location>
        <position position="1"/>
    </location>
</feature>
<accession>A0A2I0K5G6</accession>
<gene>
    <name evidence="1" type="ORF">CRG98_015771</name>
</gene>
<keyword evidence="2" id="KW-1185">Reference proteome</keyword>
<dbReference type="AlphaFoldDB" id="A0A2I0K5G6"/>
<comment type="caution">
    <text evidence="1">The sequence shown here is derived from an EMBL/GenBank/DDBJ whole genome shotgun (WGS) entry which is preliminary data.</text>
</comment>
<name>A0A2I0K5G6_PUNGR</name>